<dbReference type="Proteomes" id="UP000607653">
    <property type="component" value="Unassembled WGS sequence"/>
</dbReference>
<comment type="caution">
    <text evidence="1">The sequence shown here is derived from an EMBL/GenBank/DDBJ whole genome shotgun (WGS) entry which is preliminary data.</text>
</comment>
<dbReference type="EMBL" id="DUZY01000001">
    <property type="protein sequence ID" value="DAD20770.1"/>
    <property type="molecule type" value="Genomic_DNA"/>
</dbReference>
<evidence type="ECO:0000313" key="2">
    <source>
        <dbReference type="Proteomes" id="UP000607653"/>
    </source>
</evidence>
<proteinExistence type="predicted"/>
<evidence type="ECO:0000313" key="1">
    <source>
        <dbReference type="EMBL" id="DAD20770.1"/>
    </source>
</evidence>
<sequence length="88" mass="9406">MRNIDKACIAITLGAALGLEDQTTTRSNSSALSRNWTAIGSSAQASVLPAPASLDAATLNDRRILDEKRKAAEESLRMVVYLSCWGPN</sequence>
<name>A0A822XK78_NELNU</name>
<accession>A0A822XK78</accession>
<dbReference type="Pfam" id="PF12609">
    <property type="entry name" value="DUF3774"/>
    <property type="match status" value="1"/>
</dbReference>
<dbReference type="PANTHER" id="PTHR33090">
    <property type="entry name" value="DUF3774 DOMAIN PROTEIN-RELATED"/>
    <property type="match status" value="1"/>
</dbReference>
<protein>
    <submittedName>
        <fullName evidence="1">Uncharacterized protein</fullName>
    </submittedName>
</protein>
<gene>
    <name evidence="1" type="ORF">HUJ06_022233</name>
</gene>
<organism evidence="1 2">
    <name type="scientific">Nelumbo nucifera</name>
    <name type="common">Sacred lotus</name>
    <dbReference type="NCBI Taxonomy" id="4432"/>
    <lineage>
        <taxon>Eukaryota</taxon>
        <taxon>Viridiplantae</taxon>
        <taxon>Streptophyta</taxon>
        <taxon>Embryophyta</taxon>
        <taxon>Tracheophyta</taxon>
        <taxon>Spermatophyta</taxon>
        <taxon>Magnoliopsida</taxon>
        <taxon>Proteales</taxon>
        <taxon>Nelumbonaceae</taxon>
        <taxon>Nelumbo</taxon>
    </lineage>
</organism>
<dbReference type="AlphaFoldDB" id="A0A822XK78"/>
<reference evidence="1 2" key="1">
    <citation type="journal article" date="2020" name="Mol. Biol. Evol.">
        <title>Distinct Expression and Methylation Patterns for Genes with Different Fates following a Single Whole-Genome Duplication in Flowering Plants.</title>
        <authorList>
            <person name="Shi T."/>
            <person name="Rahmani R.S."/>
            <person name="Gugger P.F."/>
            <person name="Wang M."/>
            <person name="Li H."/>
            <person name="Zhang Y."/>
            <person name="Li Z."/>
            <person name="Wang Q."/>
            <person name="Van de Peer Y."/>
            <person name="Marchal K."/>
            <person name="Chen J."/>
        </authorList>
    </citation>
    <scope>NUCLEOTIDE SEQUENCE [LARGE SCALE GENOMIC DNA]</scope>
    <source>
        <tissue evidence="1">Leaf</tissue>
    </source>
</reference>
<keyword evidence="2" id="KW-1185">Reference proteome</keyword>
<dbReference type="InterPro" id="IPR022251">
    <property type="entry name" value="DUF3774_wound-induced"/>
</dbReference>